<comment type="pathway">
    <text evidence="3 15">Cofactor biosynthesis; FMN biosynthesis; FMN from riboflavin (ATP route): step 1/1.</text>
</comment>
<comment type="catalytic activity">
    <reaction evidence="14 15">
        <text>FMN + ATP + H(+) = FAD + diphosphate</text>
        <dbReference type="Rhea" id="RHEA:17237"/>
        <dbReference type="ChEBI" id="CHEBI:15378"/>
        <dbReference type="ChEBI" id="CHEBI:30616"/>
        <dbReference type="ChEBI" id="CHEBI:33019"/>
        <dbReference type="ChEBI" id="CHEBI:57692"/>
        <dbReference type="ChEBI" id="CHEBI:58210"/>
        <dbReference type="EC" id="2.7.7.2"/>
    </reaction>
</comment>
<dbReference type="GO" id="GO:0008531">
    <property type="term" value="F:riboflavin kinase activity"/>
    <property type="evidence" value="ECO:0007669"/>
    <property type="project" value="UniProtKB-UniRule"/>
</dbReference>
<dbReference type="InterPro" id="IPR014729">
    <property type="entry name" value="Rossmann-like_a/b/a_fold"/>
</dbReference>
<dbReference type="Pfam" id="PF01687">
    <property type="entry name" value="Flavokinase"/>
    <property type="match status" value="1"/>
</dbReference>
<keyword evidence="10 15" id="KW-0274">FAD</keyword>
<evidence type="ECO:0000256" key="14">
    <source>
        <dbReference type="ARBA" id="ARBA00049494"/>
    </source>
</evidence>
<evidence type="ECO:0000256" key="9">
    <source>
        <dbReference type="ARBA" id="ARBA00022777"/>
    </source>
</evidence>
<dbReference type="GO" id="GO:0003919">
    <property type="term" value="F:FMN adenylyltransferase activity"/>
    <property type="evidence" value="ECO:0007669"/>
    <property type="project" value="UniProtKB-UniRule"/>
</dbReference>
<dbReference type="HOGENOM" id="CLU_048437_0_2_9"/>
<dbReference type="InterPro" id="IPR015865">
    <property type="entry name" value="Riboflavin_kinase_bac/euk"/>
</dbReference>
<dbReference type="InterPro" id="IPR023468">
    <property type="entry name" value="Riboflavin_kinase"/>
</dbReference>
<dbReference type="RefSeq" id="WP_007555640.1">
    <property type="nucleotide sequence ID" value="NZ_GL878519.1"/>
</dbReference>
<keyword evidence="4 15" id="KW-0285">Flavoprotein</keyword>
<evidence type="ECO:0000256" key="6">
    <source>
        <dbReference type="ARBA" id="ARBA00022679"/>
    </source>
</evidence>
<evidence type="ECO:0000256" key="5">
    <source>
        <dbReference type="ARBA" id="ARBA00022643"/>
    </source>
</evidence>
<evidence type="ECO:0000256" key="2">
    <source>
        <dbReference type="ARBA" id="ARBA00004726"/>
    </source>
</evidence>
<dbReference type="EMBL" id="AFBB01000006">
    <property type="protein sequence ID" value="EGF15645.1"/>
    <property type="molecule type" value="Genomic_DNA"/>
</dbReference>
<gene>
    <name evidence="17" type="primary">ribC</name>
    <name evidence="17" type="ORF">HMPREF9083_0336</name>
</gene>
<keyword evidence="8 15" id="KW-0547">Nucleotide-binding</keyword>
<dbReference type="EC" id="2.7.7.2" evidence="15"/>
<evidence type="ECO:0000256" key="3">
    <source>
        <dbReference type="ARBA" id="ARBA00005201"/>
    </source>
</evidence>
<evidence type="ECO:0000256" key="10">
    <source>
        <dbReference type="ARBA" id="ARBA00022827"/>
    </source>
</evidence>
<evidence type="ECO:0000256" key="1">
    <source>
        <dbReference type="ARBA" id="ARBA00002121"/>
    </source>
</evidence>
<keyword evidence="11 15" id="KW-0067">ATP-binding</keyword>
<comment type="catalytic activity">
    <reaction evidence="13 15">
        <text>riboflavin + ATP = FMN + ADP + H(+)</text>
        <dbReference type="Rhea" id="RHEA:14357"/>
        <dbReference type="ChEBI" id="CHEBI:15378"/>
        <dbReference type="ChEBI" id="CHEBI:30616"/>
        <dbReference type="ChEBI" id="CHEBI:57986"/>
        <dbReference type="ChEBI" id="CHEBI:58210"/>
        <dbReference type="ChEBI" id="CHEBI:456216"/>
        <dbReference type="EC" id="2.7.1.26"/>
    </reaction>
</comment>
<dbReference type="GO" id="GO:0009231">
    <property type="term" value="P:riboflavin biosynthetic process"/>
    <property type="evidence" value="ECO:0007669"/>
    <property type="project" value="InterPro"/>
</dbReference>
<keyword evidence="9 15" id="KW-0418">Kinase</keyword>
<keyword evidence="7 15" id="KW-0548">Nucleotidyltransferase</keyword>
<dbReference type="NCBIfam" id="TIGR00083">
    <property type="entry name" value="ribF"/>
    <property type="match status" value="1"/>
</dbReference>
<dbReference type="UniPathway" id="UPA00276">
    <property type="reaction ID" value="UER00406"/>
</dbReference>
<evidence type="ECO:0000313" key="18">
    <source>
        <dbReference type="Proteomes" id="UP000003503"/>
    </source>
</evidence>
<dbReference type="PIRSF" id="PIRSF004491">
    <property type="entry name" value="FAD_Synth"/>
    <property type="match status" value="1"/>
</dbReference>
<dbReference type="GO" id="GO:0005524">
    <property type="term" value="F:ATP binding"/>
    <property type="evidence" value="ECO:0007669"/>
    <property type="project" value="UniProtKB-UniRule"/>
</dbReference>
<dbReference type="SUPFAM" id="SSF82114">
    <property type="entry name" value="Riboflavin kinase-like"/>
    <property type="match status" value="1"/>
</dbReference>
<comment type="function">
    <text evidence="1">Catalyzes the phosphorylation of riboflavin to FMN followed by the adenylation of FMN to FAD.</text>
</comment>
<dbReference type="AlphaFoldDB" id="F2BVW9"/>
<dbReference type="SUPFAM" id="SSF52374">
    <property type="entry name" value="Nucleotidylyl transferase"/>
    <property type="match status" value="1"/>
</dbReference>
<accession>F2BVW9</accession>
<feature type="domain" description="Riboflavin kinase" evidence="16">
    <location>
        <begin position="183"/>
        <end position="308"/>
    </location>
</feature>
<dbReference type="Gene3D" id="2.40.30.30">
    <property type="entry name" value="Riboflavin kinase-like"/>
    <property type="match status" value="1"/>
</dbReference>
<keyword evidence="6 15" id="KW-0808">Transferase</keyword>
<comment type="similarity">
    <text evidence="15">Belongs to the ribF family.</text>
</comment>
<dbReference type="InterPro" id="IPR002606">
    <property type="entry name" value="Riboflavin_kinase_bac"/>
</dbReference>
<dbReference type="GO" id="GO:0009398">
    <property type="term" value="P:FMN biosynthetic process"/>
    <property type="evidence" value="ECO:0007669"/>
    <property type="project" value="UniProtKB-UniRule"/>
</dbReference>
<evidence type="ECO:0000256" key="11">
    <source>
        <dbReference type="ARBA" id="ARBA00022840"/>
    </source>
</evidence>
<dbReference type="Proteomes" id="UP000003503">
    <property type="component" value="Unassembled WGS sequence"/>
</dbReference>
<keyword evidence="12" id="KW-0511">Multifunctional enzyme</keyword>
<evidence type="ECO:0000256" key="4">
    <source>
        <dbReference type="ARBA" id="ARBA00022630"/>
    </source>
</evidence>
<dbReference type="PANTHER" id="PTHR22749:SF6">
    <property type="entry name" value="RIBOFLAVIN KINASE"/>
    <property type="match status" value="1"/>
</dbReference>
<dbReference type="FunFam" id="2.40.30.30:FF:000003">
    <property type="entry name" value="Riboflavin biosynthesis protein"/>
    <property type="match status" value="1"/>
</dbReference>
<dbReference type="Pfam" id="PF06574">
    <property type="entry name" value="FAD_syn"/>
    <property type="match status" value="1"/>
</dbReference>
<keyword evidence="5 15" id="KW-0288">FMN</keyword>
<evidence type="ECO:0000256" key="8">
    <source>
        <dbReference type="ARBA" id="ARBA00022741"/>
    </source>
</evidence>
<dbReference type="NCBIfam" id="NF004162">
    <property type="entry name" value="PRK05627.1-5"/>
    <property type="match status" value="1"/>
</dbReference>
<dbReference type="PANTHER" id="PTHR22749">
    <property type="entry name" value="RIBOFLAVIN KINASE/FMN ADENYLYLTRANSFERASE"/>
    <property type="match status" value="1"/>
</dbReference>
<comment type="caution">
    <text evidence="17">The sequence shown here is derived from an EMBL/GenBank/DDBJ whole genome shotgun (WGS) entry which is preliminary data.</text>
</comment>
<dbReference type="InterPro" id="IPR023465">
    <property type="entry name" value="Riboflavin_kinase_dom_sf"/>
</dbReference>
<dbReference type="InterPro" id="IPR015864">
    <property type="entry name" value="FAD_synthase"/>
</dbReference>
<dbReference type="GO" id="GO:0006747">
    <property type="term" value="P:FAD biosynthetic process"/>
    <property type="evidence" value="ECO:0007669"/>
    <property type="project" value="UniProtKB-UniRule"/>
</dbReference>
<dbReference type="EC" id="2.7.1.26" evidence="15"/>
<dbReference type="eggNOG" id="COG0196">
    <property type="taxonomic scope" value="Bacteria"/>
</dbReference>
<dbReference type="CDD" id="cd02064">
    <property type="entry name" value="FAD_synthetase_N"/>
    <property type="match status" value="1"/>
</dbReference>
<evidence type="ECO:0000313" key="17">
    <source>
        <dbReference type="EMBL" id="EGF15645.1"/>
    </source>
</evidence>
<proteinExistence type="inferred from homology"/>
<evidence type="ECO:0000256" key="15">
    <source>
        <dbReference type="PIRNR" id="PIRNR004491"/>
    </source>
</evidence>
<reference evidence="17 18" key="1">
    <citation type="submission" date="2011-02" db="EMBL/GenBank/DDBJ databases">
        <authorList>
            <person name="Muzny D."/>
            <person name="Qin X."/>
            <person name="Deng J."/>
            <person name="Jiang H."/>
            <person name="Liu Y."/>
            <person name="Qu J."/>
            <person name="Song X.-Z."/>
            <person name="Zhang L."/>
            <person name="Thornton R."/>
            <person name="Coyle M."/>
            <person name="Francisco L."/>
            <person name="Jackson L."/>
            <person name="Javaid M."/>
            <person name="Korchina V."/>
            <person name="Kovar C."/>
            <person name="Mata R."/>
            <person name="Mathew T."/>
            <person name="Ngo R."/>
            <person name="Nguyen L."/>
            <person name="Nguyen N."/>
            <person name="Okwuonu G."/>
            <person name="Ongeri F."/>
            <person name="Pham C."/>
            <person name="Simmons D."/>
            <person name="Wilczek-Boney K."/>
            <person name="Hale W."/>
            <person name="Jakkamsetti A."/>
            <person name="Pham P."/>
            <person name="Ruth R."/>
            <person name="San Lucas F."/>
            <person name="Warren J."/>
            <person name="Zhang J."/>
            <person name="Zhao Z."/>
            <person name="Zhou C."/>
            <person name="Zhu D."/>
            <person name="Lee S."/>
            <person name="Bess C."/>
            <person name="Blankenburg K."/>
            <person name="Forbes L."/>
            <person name="Fu Q."/>
            <person name="Gubbala S."/>
            <person name="Hirani K."/>
            <person name="Jayaseelan J.C."/>
            <person name="Lara F."/>
            <person name="Munidasa M."/>
            <person name="Palculict T."/>
            <person name="Patil S."/>
            <person name="Pu L.-L."/>
            <person name="Saada N."/>
            <person name="Tang L."/>
            <person name="Weissenberger G."/>
            <person name="Zhu Y."/>
            <person name="Hemphill L."/>
            <person name="Shang Y."/>
            <person name="Youmans B."/>
            <person name="Ayvaz T."/>
            <person name="Ross M."/>
            <person name="Santibanez J."/>
            <person name="Aqrawi P."/>
            <person name="Gross S."/>
            <person name="Joshi V."/>
            <person name="Fowler G."/>
            <person name="Nazareth L."/>
            <person name="Reid J."/>
            <person name="Worley K."/>
            <person name="Petrosino J."/>
            <person name="Highlander S."/>
            <person name="Gibbs R."/>
        </authorList>
    </citation>
    <scope>NUCLEOTIDE SEQUENCE [LARGE SCALE GENOMIC DNA]</scope>
    <source>
        <strain evidence="17 18">DSM 19965</strain>
    </source>
</reference>
<name>F2BVW9_9FIRM</name>
<evidence type="ECO:0000256" key="13">
    <source>
        <dbReference type="ARBA" id="ARBA00047880"/>
    </source>
</evidence>
<keyword evidence="18" id="KW-1185">Reference proteome</keyword>
<evidence type="ECO:0000259" key="16">
    <source>
        <dbReference type="SMART" id="SM00904"/>
    </source>
</evidence>
<comment type="pathway">
    <text evidence="2 15">Cofactor biosynthesis; FAD biosynthesis; FAD from FMN: step 1/1.</text>
</comment>
<organism evidence="17 18">
    <name type="scientific">Dialister micraerophilus DSM 19965</name>
    <dbReference type="NCBI Taxonomy" id="888062"/>
    <lineage>
        <taxon>Bacteria</taxon>
        <taxon>Bacillati</taxon>
        <taxon>Bacillota</taxon>
        <taxon>Negativicutes</taxon>
        <taxon>Veillonellales</taxon>
        <taxon>Veillonellaceae</taxon>
        <taxon>Dialister</taxon>
    </lineage>
</organism>
<dbReference type="Gene3D" id="3.40.50.620">
    <property type="entry name" value="HUPs"/>
    <property type="match status" value="1"/>
</dbReference>
<protein>
    <recommendedName>
        <fullName evidence="15">Riboflavin biosynthesis protein</fullName>
    </recommendedName>
    <domain>
        <recommendedName>
            <fullName evidence="15">Riboflavin kinase</fullName>
            <ecNumber evidence="15">2.7.1.26</ecNumber>
        </recommendedName>
        <alternativeName>
            <fullName evidence="15">Flavokinase</fullName>
        </alternativeName>
    </domain>
    <domain>
        <recommendedName>
            <fullName evidence="15">FMN adenylyltransferase</fullName>
            <ecNumber evidence="15">2.7.7.2</ecNumber>
        </recommendedName>
        <alternativeName>
            <fullName evidence="15">FAD pyrophosphorylase</fullName>
        </alternativeName>
        <alternativeName>
            <fullName evidence="15">FAD synthase</fullName>
        </alternativeName>
    </domain>
</protein>
<evidence type="ECO:0000256" key="7">
    <source>
        <dbReference type="ARBA" id="ARBA00022695"/>
    </source>
</evidence>
<evidence type="ECO:0000256" key="12">
    <source>
        <dbReference type="ARBA" id="ARBA00023268"/>
    </source>
</evidence>
<sequence>MKIIHSLEEMNIKEPIVFAIGFFDGIHKGHQEILNQTKKLAAKKSAKSGIITFYPHPLSVIFPENPVKLILTQTEKYEILKKYNLDIIIEIKPDIEFLHQSHEEFLNKLKKFSNLKGIIVGENFTFGYKGSGNAETMKKFFKNEVEVKKINLIKNTLTDNTVISSTNIRKFIADGNMREAMKFLGRPYFITDKIVHGFKRGSELLGIPTANLEYGFERMLPSDGVYATYIEVKGNKHPSITNIGTNPTFNDKERTIETFILDFDEEIYGQIVKLEWIEKVRDEIKFEKYQDLILQIKKDIEKAGEILKRSNNYIFKI</sequence>
<dbReference type="STRING" id="888062.HMPREF9083_0336"/>
<dbReference type="UniPathway" id="UPA00277">
    <property type="reaction ID" value="UER00407"/>
</dbReference>
<dbReference type="SMART" id="SM00904">
    <property type="entry name" value="Flavokinase"/>
    <property type="match status" value="1"/>
</dbReference>